<dbReference type="Proteomes" id="UP000184513">
    <property type="component" value="Unassembled WGS sequence"/>
</dbReference>
<sequence>MVHNFFIYSKYKIIYSNILKHLFLMIEPFFLQFNPDEIKCIGVGNHNWGRRLGGRG</sequence>
<proteinExistence type="predicted"/>
<evidence type="ECO:0000313" key="1">
    <source>
        <dbReference type="EMBL" id="SHM39239.1"/>
    </source>
</evidence>
<gene>
    <name evidence="1" type="ORF">SAMN04488057_101302</name>
</gene>
<reference evidence="1 2" key="1">
    <citation type="submission" date="2016-11" db="EMBL/GenBank/DDBJ databases">
        <authorList>
            <person name="Jaros S."/>
            <person name="Januszkiewicz K."/>
            <person name="Wedrychowicz H."/>
        </authorList>
    </citation>
    <scope>NUCLEOTIDE SEQUENCE [LARGE SCALE GENOMIC DNA]</scope>
    <source>
        <strain evidence="1 2">CGMCC 1.6102</strain>
    </source>
</reference>
<accession>A0A1M7IEX8</accession>
<name>A0A1M7IEX8_9BACT</name>
<protein>
    <submittedName>
        <fullName evidence="1">Uncharacterized protein</fullName>
    </submittedName>
</protein>
<keyword evidence="2" id="KW-1185">Reference proteome</keyword>
<evidence type="ECO:0000313" key="2">
    <source>
        <dbReference type="Proteomes" id="UP000184513"/>
    </source>
</evidence>
<dbReference type="AlphaFoldDB" id="A0A1M7IEX8"/>
<organism evidence="1 2">
    <name type="scientific">Cyclobacterium lianum</name>
    <dbReference type="NCBI Taxonomy" id="388280"/>
    <lineage>
        <taxon>Bacteria</taxon>
        <taxon>Pseudomonadati</taxon>
        <taxon>Bacteroidota</taxon>
        <taxon>Cytophagia</taxon>
        <taxon>Cytophagales</taxon>
        <taxon>Cyclobacteriaceae</taxon>
        <taxon>Cyclobacterium</taxon>
    </lineage>
</organism>
<dbReference type="EMBL" id="FRCY01000001">
    <property type="protein sequence ID" value="SHM39239.1"/>
    <property type="molecule type" value="Genomic_DNA"/>
</dbReference>